<evidence type="ECO:0000256" key="1">
    <source>
        <dbReference type="ARBA" id="ARBA00022980"/>
    </source>
</evidence>
<organism evidence="3 4">
    <name type="scientific">Paenibacillus aquistagni</name>
    <dbReference type="NCBI Taxonomy" id="1852522"/>
    <lineage>
        <taxon>Bacteria</taxon>
        <taxon>Bacillati</taxon>
        <taxon>Bacillota</taxon>
        <taxon>Bacilli</taxon>
        <taxon>Bacillales</taxon>
        <taxon>Paenibacillaceae</taxon>
        <taxon>Paenibacillus</taxon>
    </lineage>
</organism>
<dbReference type="STRING" id="1852522.SAMN06295960_4918"/>
<keyword evidence="2" id="KW-0687">Ribonucleoprotein</keyword>
<accession>A0A1X7LZJ1</accession>
<dbReference type="EMBL" id="FXAZ01000012">
    <property type="protein sequence ID" value="SMG59326.1"/>
    <property type="molecule type" value="Genomic_DNA"/>
</dbReference>
<dbReference type="Proteomes" id="UP000193834">
    <property type="component" value="Unassembled WGS sequence"/>
</dbReference>
<proteinExistence type="predicted"/>
<dbReference type="InterPro" id="IPR008991">
    <property type="entry name" value="Translation_prot_SH3-like_sf"/>
</dbReference>
<dbReference type="CDD" id="cd06088">
    <property type="entry name" value="KOW_RPL14"/>
    <property type="match status" value="1"/>
</dbReference>
<dbReference type="OrthoDB" id="5244at2"/>
<dbReference type="SUPFAM" id="SSF50104">
    <property type="entry name" value="Translation proteins SH3-like domain"/>
    <property type="match status" value="1"/>
</dbReference>
<protein>
    <recommendedName>
        <fullName evidence="5">Ribosomal protein L14E/L6E/L27E</fullName>
    </recommendedName>
</protein>
<gene>
    <name evidence="3" type="ORF">SAMN06295960_4918</name>
</gene>
<keyword evidence="4" id="KW-1185">Reference proteome</keyword>
<dbReference type="GO" id="GO:1990904">
    <property type="term" value="C:ribonucleoprotein complex"/>
    <property type="evidence" value="ECO:0007669"/>
    <property type="project" value="UniProtKB-KW"/>
</dbReference>
<reference evidence="3 4" key="1">
    <citation type="submission" date="2017-04" db="EMBL/GenBank/DDBJ databases">
        <authorList>
            <person name="Afonso C.L."/>
            <person name="Miller P.J."/>
            <person name="Scott M.A."/>
            <person name="Spackman E."/>
            <person name="Goraichik I."/>
            <person name="Dimitrov K.M."/>
            <person name="Suarez D.L."/>
            <person name="Swayne D.E."/>
        </authorList>
    </citation>
    <scope>NUCLEOTIDE SEQUENCE [LARGE SCALE GENOMIC DNA]</scope>
    <source>
        <strain evidence="3 4">11</strain>
    </source>
</reference>
<evidence type="ECO:0000313" key="3">
    <source>
        <dbReference type="EMBL" id="SMG59326.1"/>
    </source>
</evidence>
<dbReference type="RefSeq" id="WP_085499033.1">
    <property type="nucleotide sequence ID" value="NZ_FXAZ01000012.1"/>
</dbReference>
<dbReference type="InterPro" id="IPR041985">
    <property type="entry name" value="Ribosomal_eL14_KOW"/>
</dbReference>
<dbReference type="AlphaFoldDB" id="A0A1X7LZJ1"/>
<evidence type="ECO:0000313" key="4">
    <source>
        <dbReference type="Proteomes" id="UP000193834"/>
    </source>
</evidence>
<keyword evidence="1" id="KW-0689">Ribosomal protein</keyword>
<dbReference type="GO" id="GO:0005840">
    <property type="term" value="C:ribosome"/>
    <property type="evidence" value="ECO:0007669"/>
    <property type="project" value="UniProtKB-KW"/>
</dbReference>
<evidence type="ECO:0000256" key="2">
    <source>
        <dbReference type="ARBA" id="ARBA00023274"/>
    </source>
</evidence>
<evidence type="ECO:0008006" key="5">
    <source>
        <dbReference type="Google" id="ProtNLM"/>
    </source>
</evidence>
<sequence>MKDIPTPVLGQLVKVIQGRDEGTYAVIIGIEEPRFVFIADGDKRKFDQPKRKNMLHVELQQAISHEVVDSLKDSGRVTNSKLRYVIQNYTKQLSAANVEE</sequence>
<name>A0A1X7LZJ1_9BACL</name>